<dbReference type="RefSeq" id="WP_216796557.1">
    <property type="nucleotide sequence ID" value="NZ_OU343031.1"/>
</dbReference>
<dbReference type="InterPro" id="IPR002676">
    <property type="entry name" value="RimM_N"/>
</dbReference>
<evidence type="ECO:0000259" key="3">
    <source>
        <dbReference type="Pfam" id="PF24986"/>
    </source>
</evidence>
<dbReference type="Proteomes" id="UP000693996">
    <property type="component" value="Chromosome"/>
</dbReference>
<name>A0A916JSQ8_9BURK</name>
<organism evidence="4 5">
    <name type="scientific">Candidatus Vallotiella hemipterorum</name>
    <dbReference type="NCBI Taxonomy" id="1177213"/>
    <lineage>
        <taxon>Bacteria</taxon>
        <taxon>Pseudomonadati</taxon>
        <taxon>Pseudomonadota</taxon>
        <taxon>Betaproteobacteria</taxon>
        <taxon>Burkholderiales</taxon>
        <taxon>Burkholderiaceae</taxon>
        <taxon>Candidatus Vallotiella</taxon>
    </lineage>
</organism>
<evidence type="ECO:0000313" key="4">
    <source>
        <dbReference type="EMBL" id="CAG7598291.1"/>
    </source>
</evidence>
<comment type="similarity">
    <text evidence="1">Belongs to the RimM family.</text>
</comment>
<protein>
    <recommendedName>
        <fullName evidence="1">Ribosome maturation factor RimM</fullName>
    </recommendedName>
</protein>
<dbReference type="InterPro" id="IPR011961">
    <property type="entry name" value="RimM"/>
</dbReference>
<dbReference type="KEGG" id="vtr:MYVALT_G_02540"/>
<keyword evidence="1" id="KW-0698">rRNA processing</keyword>
<evidence type="ECO:0000256" key="1">
    <source>
        <dbReference type="HAMAP-Rule" id="MF_00014"/>
    </source>
</evidence>
<keyword evidence="1" id="KW-0143">Chaperone</keyword>
<proteinExistence type="inferred from homology"/>
<dbReference type="GO" id="GO:0005737">
    <property type="term" value="C:cytoplasm"/>
    <property type="evidence" value="ECO:0007669"/>
    <property type="project" value="UniProtKB-SubCell"/>
</dbReference>
<comment type="subcellular location">
    <subcellularLocation>
        <location evidence="1">Cytoplasm</location>
    </subcellularLocation>
</comment>
<dbReference type="PANTHER" id="PTHR33692:SF1">
    <property type="entry name" value="RIBOSOME MATURATION FACTOR RIMM"/>
    <property type="match status" value="1"/>
</dbReference>
<dbReference type="Pfam" id="PF01782">
    <property type="entry name" value="RimM"/>
    <property type="match status" value="1"/>
</dbReference>
<accession>A0A916JSQ8</accession>
<comment type="domain">
    <text evidence="1">The PRC barrel domain binds ribosomal protein uS19.</text>
</comment>
<dbReference type="GO" id="GO:0042274">
    <property type="term" value="P:ribosomal small subunit biogenesis"/>
    <property type="evidence" value="ECO:0007669"/>
    <property type="project" value="UniProtKB-UniRule"/>
</dbReference>
<evidence type="ECO:0000259" key="2">
    <source>
        <dbReference type="Pfam" id="PF01782"/>
    </source>
</evidence>
<feature type="domain" description="Ribosome maturation factor RimM PRC barrel" evidence="3">
    <location>
        <begin position="130"/>
        <end position="203"/>
    </location>
</feature>
<keyword evidence="1" id="KW-0690">Ribosome biogenesis</keyword>
<dbReference type="NCBIfam" id="TIGR02273">
    <property type="entry name" value="16S_RimM"/>
    <property type="match status" value="1"/>
</dbReference>
<comment type="subunit">
    <text evidence="1">Binds ribosomal protein uS19.</text>
</comment>
<dbReference type="PANTHER" id="PTHR33692">
    <property type="entry name" value="RIBOSOME MATURATION FACTOR RIMM"/>
    <property type="match status" value="1"/>
</dbReference>
<keyword evidence="5" id="KW-1185">Reference proteome</keyword>
<reference evidence="4 5" key="1">
    <citation type="submission" date="2021-06" db="EMBL/GenBank/DDBJ databases">
        <authorList>
            <person name="Szabo G."/>
        </authorList>
    </citation>
    <scope>NUCLEOTIDE SEQUENCE [LARGE SCALE GENOMIC DNA]</scope>
    <source>
        <strain evidence="4">MYVALT</strain>
    </source>
</reference>
<dbReference type="AlphaFoldDB" id="A0A916JSQ8"/>
<dbReference type="GO" id="GO:0006364">
    <property type="term" value="P:rRNA processing"/>
    <property type="evidence" value="ECO:0007669"/>
    <property type="project" value="UniProtKB-UniRule"/>
</dbReference>
<sequence>MFIRHILCAPCWGGAVWSESGVNKVELFPDNAIEVGKIIGAYGVKGWLRIMPHACINLSGSALLNTTSWWFFKDGAYSAAQVISGKKHGTTIIVKLAGYADREPALTLRGATVYIRRSDFPMLEHNEYYWVDLIGLVVITRSNNALGRVVNLLDNGAHTILCVEYDKVSRNGKITKAEQLIPFVDAYVKRVDLSACYIVVDWSVNY</sequence>
<keyword evidence="1" id="KW-0963">Cytoplasm</keyword>
<dbReference type="EMBL" id="OU343031">
    <property type="protein sequence ID" value="CAG7598291.1"/>
    <property type="molecule type" value="Genomic_DNA"/>
</dbReference>
<evidence type="ECO:0000313" key="5">
    <source>
        <dbReference type="Proteomes" id="UP000693996"/>
    </source>
</evidence>
<dbReference type="GO" id="GO:0043022">
    <property type="term" value="F:ribosome binding"/>
    <property type="evidence" value="ECO:0007669"/>
    <property type="project" value="InterPro"/>
</dbReference>
<dbReference type="GO" id="GO:0005840">
    <property type="term" value="C:ribosome"/>
    <property type="evidence" value="ECO:0007669"/>
    <property type="project" value="InterPro"/>
</dbReference>
<comment type="function">
    <text evidence="1">An accessory protein needed during the final step in the assembly of 30S ribosomal subunit, possibly for assembly of the head region. Essential for efficient processing of 16S rRNA. May be needed both before and after RbfA during the maturation of 16S rRNA. It has affinity for free ribosomal 30S subunits but not for 70S ribosomes.</text>
</comment>
<feature type="domain" description="RimM N-terminal" evidence="2">
    <location>
        <begin position="35"/>
        <end position="119"/>
    </location>
</feature>
<gene>
    <name evidence="1 4" type="primary">rimM</name>
    <name evidence="4" type="ORF">MYVALT_G_02540</name>
</gene>
<dbReference type="InterPro" id="IPR056792">
    <property type="entry name" value="PRC_RimM"/>
</dbReference>
<dbReference type="Pfam" id="PF24986">
    <property type="entry name" value="PRC_RimM"/>
    <property type="match status" value="1"/>
</dbReference>
<dbReference type="HAMAP" id="MF_00014">
    <property type="entry name" value="Ribosome_mat_RimM"/>
    <property type="match status" value="1"/>
</dbReference>